<feature type="compositionally biased region" description="Basic and acidic residues" evidence="1">
    <location>
        <begin position="54"/>
        <end position="68"/>
    </location>
</feature>
<evidence type="ECO:0000313" key="3">
    <source>
        <dbReference type="EMBL" id="KAL3686095.1"/>
    </source>
</evidence>
<dbReference type="Gene3D" id="1.10.10.60">
    <property type="entry name" value="Homeodomain-like"/>
    <property type="match status" value="1"/>
</dbReference>
<dbReference type="AlphaFoldDB" id="A0ABD3H6W3"/>
<feature type="region of interest" description="Disordered" evidence="1">
    <location>
        <begin position="36"/>
        <end position="68"/>
    </location>
</feature>
<dbReference type="PANTHER" id="PTHR43694:SF1">
    <property type="entry name" value="RIBONUCLEASE J"/>
    <property type="match status" value="1"/>
</dbReference>
<proteinExistence type="predicted"/>
<protein>
    <recommendedName>
        <fullName evidence="2">Myb-like domain-containing protein</fullName>
    </recommendedName>
</protein>
<evidence type="ECO:0000313" key="4">
    <source>
        <dbReference type="Proteomes" id="UP001633002"/>
    </source>
</evidence>
<dbReference type="PANTHER" id="PTHR43694">
    <property type="entry name" value="RIBONUCLEASE J"/>
    <property type="match status" value="1"/>
</dbReference>
<organism evidence="3 4">
    <name type="scientific">Riccia sorocarpa</name>
    <dbReference type="NCBI Taxonomy" id="122646"/>
    <lineage>
        <taxon>Eukaryota</taxon>
        <taxon>Viridiplantae</taxon>
        <taxon>Streptophyta</taxon>
        <taxon>Embryophyta</taxon>
        <taxon>Marchantiophyta</taxon>
        <taxon>Marchantiopsida</taxon>
        <taxon>Marchantiidae</taxon>
        <taxon>Marchantiales</taxon>
        <taxon>Ricciaceae</taxon>
        <taxon>Riccia</taxon>
    </lineage>
</organism>
<feature type="domain" description="Myb-like" evidence="2">
    <location>
        <begin position="117"/>
        <end position="189"/>
    </location>
</feature>
<sequence length="223" mass="26221">MLESLVVYPSDPYKPIKLTNGQAVKSYREFAREAAYGAMSSDGQQDEAVPSTSKGEKDNNEQGKERNLSRSYADLRIEYKKDQRLQRSHRQDETENMETLCYKVHNVMDKRGAVITSHEFDRCSWRSDEIEQLIVMRCSVTEKFEKALKMNCSSSLSLWEDIAKQLPKESELEDTRTAKECMWLWNMLIREYTSVLEKKKEEPEFPFFEFMDNAMKFIYQAKV</sequence>
<evidence type="ECO:0000259" key="2">
    <source>
        <dbReference type="PROSITE" id="PS50090"/>
    </source>
</evidence>
<reference evidence="3 4" key="1">
    <citation type="submission" date="2024-09" db="EMBL/GenBank/DDBJ databases">
        <title>Chromosome-scale assembly of Riccia sorocarpa.</title>
        <authorList>
            <person name="Paukszto L."/>
        </authorList>
    </citation>
    <scope>NUCLEOTIDE SEQUENCE [LARGE SCALE GENOMIC DNA]</scope>
    <source>
        <strain evidence="3">LP-2024</strain>
        <tissue evidence="3">Aerial parts of the thallus</tissue>
    </source>
</reference>
<dbReference type="Proteomes" id="UP001633002">
    <property type="component" value="Unassembled WGS sequence"/>
</dbReference>
<dbReference type="InterPro" id="IPR044822">
    <property type="entry name" value="Myb_DNA-bind_4"/>
</dbReference>
<comment type="caution">
    <text evidence="3">The sequence shown here is derived from an EMBL/GenBank/DDBJ whole genome shotgun (WGS) entry which is preliminary data.</text>
</comment>
<accession>A0ABD3H6W3</accession>
<gene>
    <name evidence="3" type="ORF">R1sor_004117</name>
</gene>
<dbReference type="Pfam" id="PF13837">
    <property type="entry name" value="Myb_DNA-bind_4"/>
    <property type="match status" value="1"/>
</dbReference>
<dbReference type="PROSITE" id="PS50090">
    <property type="entry name" value="MYB_LIKE"/>
    <property type="match status" value="1"/>
</dbReference>
<dbReference type="EMBL" id="JBJQOH010000006">
    <property type="protein sequence ID" value="KAL3686095.1"/>
    <property type="molecule type" value="Genomic_DNA"/>
</dbReference>
<keyword evidence="4" id="KW-1185">Reference proteome</keyword>
<name>A0ABD3H6W3_9MARC</name>
<evidence type="ECO:0000256" key="1">
    <source>
        <dbReference type="SAM" id="MobiDB-lite"/>
    </source>
</evidence>
<dbReference type="InterPro" id="IPR001005">
    <property type="entry name" value="SANT/Myb"/>
</dbReference>